<evidence type="ECO:0000313" key="1">
    <source>
        <dbReference type="EMBL" id="MDP9959290.1"/>
    </source>
</evidence>
<gene>
    <name evidence="1" type="ORF">J2T04_001169</name>
</gene>
<dbReference type="RefSeq" id="WP_306841981.1">
    <property type="nucleotide sequence ID" value="NZ_JAUSRL010000002.1"/>
</dbReference>
<accession>A0ABT9SLC1</accession>
<organism evidence="1 2">
    <name type="scientific">Chryseobacterium lathyri</name>
    <dbReference type="NCBI Taxonomy" id="395933"/>
    <lineage>
        <taxon>Bacteria</taxon>
        <taxon>Pseudomonadati</taxon>
        <taxon>Bacteroidota</taxon>
        <taxon>Flavobacteriia</taxon>
        <taxon>Flavobacteriales</taxon>
        <taxon>Weeksellaceae</taxon>
        <taxon>Chryseobacterium group</taxon>
        <taxon>Chryseobacterium</taxon>
    </lineage>
</organism>
<sequence length="44" mass="5121">MRTALENKTAWNSTISALGYWHTLYTDKESPRLGRELSAYLLVY</sequence>
<name>A0ABT9SLC1_9FLAO</name>
<reference evidence="1 2" key="1">
    <citation type="submission" date="2023-07" db="EMBL/GenBank/DDBJ databases">
        <title>Sorghum-associated microbial communities from plants grown in Nebraska, USA.</title>
        <authorList>
            <person name="Schachtman D."/>
        </authorList>
    </citation>
    <scope>NUCLEOTIDE SEQUENCE [LARGE SCALE GENOMIC DNA]</scope>
    <source>
        <strain evidence="1 2">CC351</strain>
    </source>
</reference>
<protein>
    <submittedName>
        <fullName evidence="1">Uncharacterized protein</fullName>
    </submittedName>
</protein>
<dbReference type="Proteomes" id="UP001235513">
    <property type="component" value="Unassembled WGS sequence"/>
</dbReference>
<dbReference type="EMBL" id="JAUSRL010000002">
    <property type="protein sequence ID" value="MDP9959290.1"/>
    <property type="molecule type" value="Genomic_DNA"/>
</dbReference>
<keyword evidence="2" id="KW-1185">Reference proteome</keyword>
<comment type="caution">
    <text evidence="1">The sequence shown here is derived from an EMBL/GenBank/DDBJ whole genome shotgun (WGS) entry which is preliminary data.</text>
</comment>
<evidence type="ECO:0000313" key="2">
    <source>
        <dbReference type="Proteomes" id="UP001235513"/>
    </source>
</evidence>
<proteinExistence type="predicted"/>